<feature type="chain" id="PRO_5015416168" evidence="4">
    <location>
        <begin position="40"/>
        <end position="351"/>
    </location>
</feature>
<evidence type="ECO:0000256" key="3">
    <source>
        <dbReference type="ARBA" id="ARBA00022729"/>
    </source>
</evidence>
<evidence type="ECO:0000313" key="7">
    <source>
        <dbReference type="Proteomes" id="UP000236959"/>
    </source>
</evidence>
<dbReference type="Pfam" id="PF13407">
    <property type="entry name" value="Peripla_BP_4"/>
    <property type="match status" value="1"/>
</dbReference>
<dbReference type="CDD" id="cd01536">
    <property type="entry name" value="PBP1_ABC_sugar_binding-like"/>
    <property type="match status" value="1"/>
</dbReference>
<dbReference type="PANTHER" id="PTHR46847:SF1">
    <property type="entry name" value="D-ALLOSE-BINDING PERIPLASMIC PROTEIN-RELATED"/>
    <property type="match status" value="1"/>
</dbReference>
<accession>A0A2S3UN46</accession>
<dbReference type="Gene3D" id="3.40.50.2300">
    <property type="match status" value="2"/>
</dbReference>
<dbReference type="OrthoDB" id="7716943at2"/>
<name>A0A2S3UN46_9HYPH</name>
<dbReference type="SUPFAM" id="SSF53822">
    <property type="entry name" value="Periplasmic binding protein-like I"/>
    <property type="match status" value="1"/>
</dbReference>
<evidence type="ECO:0000256" key="2">
    <source>
        <dbReference type="ARBA" id="ARBA00007639"/>
    </source>
</evidence>
<keyword evidence="3 4" id="KW-0732">Signal</keyword>
<comment type="caution">
    <text evidence="6">The sequence shown here is derived from an EMBL/GenBank/DDBJ whole genome shotgun (WGS) entry which is preliminary data.</text>
</comment>
<dbReference type="RefSeq" id="WP_103224272.1">
    <property type="nucleotide sequence ID" value="NZ_PPCN01000010.1"/>
</dbReference>
<comment type="similarity">
    <text evidence="2">Belongs to the bacterial solute-binding protein 2 family.</text>
</comment>
<protein>
    <submittedName>
        <fullName evidence="6">Ribose transport system substrate-binding protein</fullName>
    </submittedName>
</protein>
<dbReference type="InterPro" id="IPR028082">
    <property type="entry name" value="Peripla_BP_I"/>
</dbReference>
<dbReference type="PANTHER" id="PTHR46847">
    <property type="entry name" value="D-ALLOSE-BINDING PERIPLASMIC PROTEIN-RELATED"/>
    <property type="match status" value="1"/>
</dbReference>
<evidence type="ECO:0000313" key="6">
    <source>
        <dbReference type="EMBL" id="POF29116.1"/>
    </source>
</evidence>
<dbReference type="GO" id="GO:0030246">
    <property type="term" value="F:carbohydrate binding"/>
    <property type="evidence" value="ECO:0007669"/>
    <property type="project" value="UniProtKB-ARBA"/>
</dbReference>
<organism evidence="6 7">
    <name type="scientific">Roseibium marinum</name>
    <dbReference type="NCBI Taxonomy" id="281252"/>
    <lineage>
        <taxon>Bacteria</taxon>
        <taxon>Pseudomonadati</taxon>
        <taxon>Pseudomonadota</taxon>
        <taxon>Alphaproteobacteria</taxon>
        <taxon>Hyphomicrobiales</taxon>
        <taxon>Stappiaceae</taxon>
        <taxon>Roseibium</taxon>
    </lineage>
</organism>
<evidence type="ECO:0000256" key="1">
    <source>
        <dbReference type="ARBA" id="ARBA00004196"/>
    </source>
</evidence>
<dbReference type="GO" id="GO:0030313">
    <property type="term" value="C:cell envelope"/>
    <property type="evidence" value="ECO:0007669"/>
    <property type="project" value="UniProtKB-SubCell"/>
</dbReference>
<feature type="signal peptide" evidence="4">
    <location>
        <begin position="1"/>
        <end position="39"/>
    </location>
</feature>
<sequence length="351" mass="38113">MKRYWKNKVRELCGRSAKLGLAAAVTVSAAVLSTGTANAQDGLNDPTLQPYFDTFKGKKVGYVPFSMSFDLAQGWLAGMQNQADELGYEIITRDPNWNTDVGSQAMNQLINEKPDIIVYMNPDLQSYARILKKAQAAGIHLVAVNLKSVFPTHYIGEDWQQNGVEEAKYIVEKCGAGSGRSGKVSIMQGILTSAASAYQLYGVMSVLNEHPEIEVVSNQSANWDASKAHEITQTVLQQNPDLCGVIGFWDGMDIGAGAAVKEANLAEPVYVVTSGGGAKEAACDKLMDGTYSAYINYDVRRMAADINSVIKILLQSELPADMKTFLLPTPAEILTKDNITASSCWTMADFE</sequence>
<evidence type="ECO:0000256" key="4">
    <source>
        <dbReference type="SAM" id="SignalP"/>
    </source>
</evidence>
<feature type="domain" description="Periplasmic binding protein" evidence="5">
    <location>
        <begin position="61"/>
        <end position="315"/>
    </location>
</feature>
<dbReference type="AlphaFoldDB" id="A0A2S3UN46"/>
<dbReference type="EMBL" id="PPCN01000010">
    <property type="protein sequence ID" value="POF29116.1"/>
    <property type="molecule type" value="Genomic_DNA"/>
</dbReference>
<keyword evidence="7" id="KW-1185">Reference proteome</keyword>
<evidence type="ECO:0000259" key="5">
    <source>
        <dbReference type="Pfam" id="PF13407"/>
    </source>
</evidence>
<dbReference type="Proteomes" id="UP000236959">
    <property type="component" value="Unassembled WGS sequence"/>
</dbReference>
<proteinExistence type="inferred from homology"/>
<dbReference type="InterPro" id="IPR025997">
    <property type="entry name" value="SBP_2_dom"/>
</dbReference>
<reference evidence="6 7" key="1">
    <citation type="submission" date="2018-01" db="EMBL/GenBank/DDBJ databases">
        <title>Genomic Encyclopedia of Archaeal and Bacterial Type Strains, Phase II (KMG-II): from individual species to whole genera.</title>
        <authorList>
            <person name="Goeker M."/>
        </authorList>
    </citation>
    <scope>NUCLEOTIDE SEQUENCE [LARGE SCALE GENOMIC DNA]</scope>
    <source>
        <strain evidence="6 7">DSM 17023</strain>
    </source>
</reference>
<gene>
    <name evidence="6" type="ORF">CLV41_110120</name>
</gene>
<comment type="subcellular location">
    <subcellularLocation>
        <location evidence="1">Cell envelope</location>
    </subcellularLocation>
</comment>